<organism evidence="2 3">
    <name type="scientific">Tetraparma gracilis</name>
    <dbReference type="NCBI Taxonomy" id="2962635"/>
    <lineage>
        <taxon>Eukaryota</taxon>
        <taxon>Sar</taxon>
        <taxon>Stramenopiles</taxon>
        <taxon>Ochrophyta</taxon>
        <taxon>Bolidophyceae</taxon>
        <taxon>Parmales</taxon>
        <taxon>Triparmaceae</taxon>
        <taxon>Tetraparma</taxon>
    </lineage>
</organism>
<feature type="transmembrane region" description="Helical" evidence="1">
    <location>
        <begin position="73"/>
        <end position="93"/>
    </location>
</feature>
<gene>
    <name evidence="2" type="ORF">TeGR_g13101</name>
</gene>
<keyword evidence="1" id="KW-0812">Transmembrane</keyword>
<reference evidence="2 3" key="1">
    <citation type="journal article" date="2023" name="Commun. Biol.">
        <title>Genome analysis of Parmales, the sister group of diatoms, reveals the evolutionary specialization of diatoms from phago-mixotrophs to photoautotrophs.</title>
        <authorList>
            <person name="Ban H."/>
            <person name="Sato S."/>
            <person name="Yoshikawa S."/>
            <person name="Yamada K."/>
            <person name="Nakamura Y."/>
            <person name="Ichinomiya M."/>
            <person name="Sato N."/>
            <person name="Blanc-Mathieu R."/>
            <person name="Endo H."/>
            <person name="Kuwata A."/>
            <person name="Ogata H."/>
        </authorList>
    </citation>
    <scope>NUCLEOTIDE SEQUENCE [LARGE SCALE GENOMIC DNA]</scope>
</reference>
<keyword evidence="1" id="KW-1133">Transmembrane helix</keyword>
<evidence type="ECO:0000313" key="3">
    <source>
        <dbReference type="Proteomes" id="UP001165060"/>
    </source>
</evidence>
<keyword evidence="3" id="KW-1185">Reference proteome</keyword>
<proteinExistence type="predicted"/>
<comment type="caution">
    <text evidence="2">The sequence shown here is derived from an EMBL/GenBank/DDBJ whole genome shotgun (WGS) entry which is preliminary data.</text>
</comment>
<name>A0ABQ6MPU2_9STRA</name>
<dbReference type="EMBL" id="BRYB01000411">
    <property type="protein sequence ID" value="GMI29623.1"/>
    <property type="molecule type" value="Genomic_DNA"/>
</dbReference>
<evidence type="ECO:0000313" key="2">
    <source>
        <dbReference type="EMBL" id="GMI29623.1"/>
    </source>
</evidence>
<evidence type="ECO:0000256" key="1">
    <source>
        <dbReference type="SAM" id="Phobius"/>
    </source>
</evidence>
<dbReference type="Proteomes" id="UP001165060">
    <property type="component" value="Unassembled WGS sequence"/>
</dbReference>
<feature type="transmembrane region" description="Helical" evidence="1">
    <location>
        <begin position="114"/>
        <end position="139"/>
    </location>
</feature>
<keyword evidence="1" id="KW-0472">Membrane</keyword>
<accession>A0ABQ6MPU2</accession>
<sequence length="148" mass="16287">MPLTQACFWAGSALAIASDTTILLPIAATSEIMWLWAIRQKLGPTPKELGVFTWPLHMIAYAIHRYASQVGGNAMGIFNAIIMWGNYGVPALLMFKIFKTPSEVIASKAQKTILWANIVKFNFASALAFFSFSIVVNVYEIAKGGDKR</sequence>
<feature type="transmembrane region" description="Helical" evidence="1">
    <location>
        <begin position="12"/>
        <end position="37"/>
    </location>
</feature>
<protein>
    <submittedName>
        <fullName evidence="2">Uncharacterized protein</fullName>
    </submittedName>
</protein>